<evidence type="ECO:0000256" key="5">
    <source>
        <dbReference type="ARBA" id="ARBA00022927"/>
    </source>
</evidence>
<reference evidence="10" key="1">
    <citation type="submission" date="2020-06" db="EMBL/GenBank/DDBJ databases">
        <title>WGS assembly of Ceratodon purpureus strain R40.</title>
        <authorList>
            <person name="Carey S.B."/>
            <person name="Jenkins J."/>
            <person name="Shu S."/>
            <person name="Lovell J.T."/>
            <person name="Sreedasyam A."/>
            <person name="Maumus F."/>
            <person name="Tiley G.P."/>
            <person name="Fernandez-Pozo N."/>
            <person name="Barry K."/>
            <person name="Chen C."/>
            <person name="Wang M."/>
            <person name="Lipzen A."/>
            <person name="Daum C."/>
            <person name="Saski C.A."/>
            <person name="Payton A.C."/>
            <person name="Mcbreen J.C."/>
            <person name="Conrad R.E."/>
            <person name="Kollar L.M."/>
            <person name="Olsson S."/>
            <person name="Huttunen S."/>
            <person name="Landis J.B."/>
            <person name="Wickett N.J."/>
            <person name="Johnson M.G."/>
            <person name="Rensing S.A."/>
            <person name="Grimwood J."/>
            <person name="Schmutz J."/>
            <person name="Mcdaniel S.F."/>
        </authorList>
    </citation>
    <scope>NUCLEOTIDE SEQUENCE</scope>
    <source>
        <strain evidence="10">R40</strain>
    </source>
</reference>
<evidence type="ECO:0000256" key="6">
    <source>
        <dbReference type="ARBA" id="ARBA00023034"/>
    </source>
</evidence>
<keyword evidence="5" id="KW-0653">Protein transport</keyword>
<evidence type="ECO:0000256" key="9">
    <source>
        <dbReference type="SAM" id="MobiDB-lite"/>
    </source>
</evidence>
<evidence type="ECO:0000313" key="10">
    <source>
        <dbReference type="EMBL" id="KAG0584811.1"/>
    </source>
</evidence>
<dbReference type="PANTHER" id="PTHR21443">
    <property type="entry name" value="CONSERVED OLIGOMERIC GOLGI COMPLEX COMPONENT 7"/>
    <property type="match status" value="1"/>
</dbReference>
<dbReference type="GO" id="GO:0006886">
    <property type="term" value="P:intracellular protein transport"/>
    <property type="evidence" value="ECO:0007669"/>
    <property type="project" value="InterPro"/>
</dbReference>
<sequence>MMLDLASFGDDKFHAKAWVNAACKSRHPDDSLDKYLGDLEMKLQLMAENIAASLEEQSAQALLRVPRASRDVFRVRDDALSLRSTVSAVLHKLQQAEGTSAESVAALARVDAVKQRMEAAHETLQDAAGLAKLSASVEDVFASGNLPQAAETLAQMRRCLAVVGEVPEFANVKRQLEGLEDRLEGMVQPRLADALTQRKVDSTQGLRDILITVGRYKSLEQHYTRVRMRPLKRLWEDFEAAKVGIPLAKPAATDSTMGGDRRPATMSSSANGSTTSFAEWLPHYYDEVLLVLEQELKWCMVAFPEDYQLLVPRLLIETMNSISASFVTRIDTFTSEATAASRALNGAQVPGGEVSGEGNGRFSTLGLLIGLHSVSESFSKNVLHLLSAIDVAELARVLQAIYQPFEGYKQRYGELERIQLLGEISALDLRGAVSRGFGQRGVELSETVRRMEASIPEITIALEAAVERCISFTGGVEAESLLRTLDEVILHYLASLLDILKSLRAICGVDRILDFLGSNDLSNLKKDAGLLDGAVKKEGGAVSSDVVPEEEEWSIVQGALQLLTVAEGLSSRSAVFEASLRATLSRLSTSLQPSRALTSSMSSLPFTVSENEESDDTFAGPMGLDITMLRLISSPEKAKRLAGLLEQQVKDPQFHALPHTSQRVAAFTEAVNELVYEVLMSKVRTKLSDLARETVWNEQEKENLFNLPSFSAYASEYVTSIGEYLLTLPQQLLPLAGSGSPEGVDEGSDDAQYFATEWMFKVAEGAIAAYIEQIRGIQALSERGAQQLSADIEYLSNVLSALSMSTPPVLHTFQVCVSAPRNKLAELAEQEGIDNATFRLVCKMRQVKLESA</sequence>
<dbReference type="GO" id="GO:0006890">
    <property type="term" value="P:retrograde vesicle-mediated transport, Golgi to endoplasmic reticulum"/>
    <property type="evidence" value="ECO:0007669"/>
    <property type="project" value="TreeGrafter"/>
</dbReference>
<comment type="subcellular location">
    <subcellularLocation>
        <location evidence="1">Golgi apparatus membrane</location>
        <topology evidence="1">Peripheral membrane protein</topology>
    </subcellularLocation>
</comment>
<evidence type="ECO:0000256" key="1">
    <source>
        <dbReference type="ARBA" id="ARBA00004395"/>
    </source>
</evidence>
<protein>
    <recommendedName>
        <fullName evidence="3">Conserved oligomeric Golgi complex subunit 7</fullName>
    </recommendedName>
    <alternativeName>
        <fullName evidence="8">Component of oligomeric Golgi complex 7</fullName>
    </alternativeName>
</protein>
<dbReference type="PANTHER" id="PTHR21443:SF0">
    <property type="entry name" value="CONSERVED OLIGOMERIC GOLGI COMPLEX SUBUNIT 7"/>
    <property type="match status" value="1"/>
</dbReference>
<dbReference type="Proteomes" id="UP000822688">
    <property type="component" value="Chromosome 3"/>
</dbReference>
<evidence type="ECO:0000256" key="8">
    <source>
        <dbReference type="ARBA" id="ARBA00031345"/>
    </source>
</evidence>
<keyword evidence="7" id="KW-0472">Membrane</keyword>
<dbReference type="InterPro" id="IPR019335">
    <property type="entry name" value="COG7"/>
</dbReference>
<dbReference type="AlphaFoldDB" id="A0A8T0IPT2"/>
<keyword evidence="6" id="KW-0333">Golgi apparatus</keyword>
<dbReference type="EMBL" id="CM026423">
    <property type="protein sequence ID" value="KAG0584811.1"/>
    <property type="molecule type" value="Genomic_DNA"/>
</dbReference>
<evidence type="ECO:0000313" key="11">
    <source>
        <dbReference type="Proteomes" id="UP000822688"/>
    </source>
</evidence>
<keyword evidence="4" id="KW-0813">Transport</keyword>
<evidence type="ECO:0000256" key="2">
    <source>
        <dbReference type="ARBA" id="ARBA00005831"/>
    </source>
</evidence>
<dbReference type="Pfam" id="PF10191">
    <property type="entry name" value="COG7"/>
    <property type="match status" value="1"/>
</dbReference>
<comment type="similarity">
    <text evidence="2">Belongs to the COG7 family.</text>
</comment>
<dbReference type="GO" id="GO:0000139">
    <property type="term" value="C:Golgi membrane"/>
    <property type="evidence" value="ECO:0007669"/>
    <property type="project" value="UniProtKB-SubCell"/>
</dbReference>
<name>A0A8T0IPT2_CERPU</name>
<accession>A0A8T0IPT2</accession>
<gene>
    <name evidence="10" type="ORF">KC19_3G236100</name>
</gene>
<dbReference type="GO" id="GO:0007030">
    <property type="term" value="P:Golgi organization"/>
    <property type="evidence" value="ECO:0007669"/>
    <property type="project" value="TreeGrafter"/>
</dbReference>
<comment type="caution">
    <text evidence="10">The sequence shown here is derived from an EMBL/GenBank/DDBJ whole genome shotgun (WGS) entry which is preliminary data.</text>
</comment>
<feature type="region of interest" description="Disordered" evidence="9">
    <location>
        <begin position="251"/>
        <end position="270"/>
    </location>
</feature>
<dbReference type="GO" id="GO:0017119">
    <property type="term" value="C:Golgi transport complex"/>
    <property type="evidence" value="ECO:0007669"/>
    <property type="project" value="InterPro"/>
</dbReference>
<organism evidence="10 11">
    <name type="scientific">Ceratodon purpureus</name>
    <name type="common">Fire moss</name>
    <name type="synonym">Dicranum purpureum</name>
    <dbReference type="NCBI Taxonomy" id="3225"/>
    <lineage>
        <taxon>Eukaryota</taxon>
        <taxon>Viridiplantae</taxon>
        <taxon>Streptophyta</taxon>
        <taxon>Embryophyta</taxon>
        <taxon>Bryophyta</taxon>
        <taxon>Bryophytina</taxon>
        <taxon>Bryopsida</taxon>
        <taxon>Dicranidae</taxon>
        <taxon>Pseudoditrichales</taxon>
        <taxon>Ditrichaceae</taxon>
        <taxon>Ceratodon</taxon>
    </lineage>
</organism>
<keyword evidence="11" id="KW-1185">Reference proteome</keyword>
<dbReference type="OrthoDB" id="245173at2759"/>
<evidence type="ECO:0000256" key="4">
    <source>
        <dbReference type="ARBA" id="ARBA00022448"/>
    </source>
</evidence>
<evidence type="ECO:0000256" key="3">
    <source>
        <dbReference type="ARBA" id="ARBA00020984"/>
    </source>
</evidence>
<evidence type="ECO:0000256" key="7">
    <source>
        <dbReference type="ARBA" id="ARBA00023136"/>
    </source>
</evidence>
<proteinExistence type="inferred from homology"/>